<protein>
    <submittedName>
        <fullName evidence="6 7">Transcriptional regulator</fullName>
    </submittedName>
    <submittedName>
        <fullName evidence="8">LysR family transcriptional regulator</fullName>
    </submittedName>
</protein>
<dbReference type="InterPro" id="IPR036388">
    <property type="entry name" value="WH-like_DNA-bd_sf"/>
</dbReference>
<organism evidence="8 11">
    <name type="scientific">Acinetobacter pittii</name>
    <name type="common">Acinetobacter genomosp. 3</name>
    <dbReference type="NCBI Taxonomy" id="48296"/>
    <lineage>
        <taxon>Bacteria</taxon>
        <taxon>Pseudomonadati</taxon>
        <taxon>Pseudomonadota</taxon>
        <taxon>Gammaproteobacteria</taxon>
        <taxon>Moraxellales</taxon>
        <taxon>Moraxellaceae</taxon>
        <taxon>Acinetobacter</taxon>
        <taxon>Acinetobacter calcoaceticus/baumannii complex</taxon>
    </lineage>
</organism>
<evidence type="ECO:0000313" key="11">
    <source>
        <dbReference type="Proteomes" id="UP000660083"/>
    </source>
</evidence>
<keyword evidence="2" id="KW-0805">Transcription regulation</keyword>
<dbReference type="CDD" id="cd08459">
    <property type="entry name" value="PBP2_DntR_NahR_LinR_like"/>
    <property type="match status" value="1"/>
</dbReference>
<reference evidence="6 9" key="1">
    <citation type="submission" date="2016-04" db="EMBL/GenBank/DDBJ databases">
        <title>Complete genome sequencing of OXA-72 bearing Acinetobacter pittii strain IEC338SC.</title>
        <authorList>
            <person name="Brasiliense D.M."/>
            <person name="Lima K.V."/>
            <person name="Souza C.O."/>
            <person name="Dutra L.G."/>
            <person name="Mamizuka E.M."/>
            <person name="Perez-Chaparro P.J."/>
            <person name="McCulloch J.A."/>
        </authorList>
    </citation>
    <scope>NUCLEOTIDE SEQUENCE [LARGE SCALE GENOMIC DNA]</scope>
    <source>
        <strain evidence="6 9">IEC338SC</strain>
    </source>
</reference>
<comment type="similarity">
    <text evidence="1">Belongs to the LysR transcriptional regulatory family.</text>
</comment>
<evidence type="ECO:0000259" key="5">
    <source>
        <dbReference type="PROSITE" id="PS50931"/>
    </source>
</evidence>
<evidence type="ECO:0000256" key="3">
    <source>
        <dbReference type="ARBA" id="ARBA00023125"/>
    </source>
</evidence>
<evidence type="ECO:0000256" key="2">
    <source>
        <dbReference type="ARBA" id="ARBA00023015"/>
    </source>
</evidence>
<feature type="domain" description="HTH lysR-type" evidence="5">
    <location>
        <begin position="14"/>
        <end position="71"/>
    </location>
</feature>
<dbReference type="Pfam" id="PF03466">
    <property type="entry name" value="LysR_substrate"/>
    <property type="match status" value="1"/>
</dbReference>
<sequence>MDYLIQTETILFDLDSRLLNIFYHIYRFKSVSMAADAIGLTQPSVSNGLNKIRQHFNDPLFIRVGNEMIPTELAKEIFPLISEVIDKVESINNFSVNFDPLTSDQLFTIAMTDVSHLVLLPQLTNYLKEKAPLIRLNIRPITPETSYQMANGEIDLAIGFLPQLEEGFYQQKFFKQHYVVISSKSHPRLDPNNFTLDDYMREYHIDIDAGIGHYHIKNELQNKGLDRNILIRLPSYLGVGLVVQETDAIATVPYYLSQVLLVRENLQILPAPLDFPTYDVKQHWHMSCHHKSSHKWFRQTCYELFKV</sequence>
<dbReference type="InterPro" id="IPR036390">
    <property type="entry name" value="WH_DNA-bd_sf"/>
</dbReference>
<evidence type="ECO:0000313" key="9">
    <source>
        <dbReference type="Proteomes" id="UP000076152"/>
    </source>
</evidence>
<dbReference type="Gene3D" id="1.10.10.10">
    <property type="entry name" value="Winged helix-like DNA-binding domain superfamily/Winged helix DNA-binding domain"/>
    <property type="match status" value="1"/>
</dbReference>
<keyword evidence="3" id="KW-0238">DNA-binding</keyword>
<dbReference type="GO" id="GO:0003677">
    <property type="term" value="F:DNA binding"/>
    <property type="evidence" value="ECO:0007669"/>
    <property type="project" value="UniProtKB-KW"/>
</dbReference>
<dbReference type="EMBL" id="CP015145">
    <property type="protein sequence ID" value="AMX19376.1"/>
    <property type="molecule type" value="Genomic_DNA"/>
</dbReference>
<reference evidence="8" key="3">
    <citation type="submission" date="2020-12" db="EMBL/GenBank/DDBJ databases">
        <authorList>
            <person name="Chopjitt P."/>
        </authorList>
    </citation>
    <scope>NUCLEOTIDE SEQUENCE</scope>
    <source>
        <strain evidence="8">AP1</strain>
    </source>
</reference>
<dbReference type="AlphaFoldDB" id="A0A143IZY7"/>
<name>A0A143IZY7_ACIPI</name>
<dbReference type="InterPro" id="IPR005119">
    <property type="entry name" value="LysR_subst-bd"/>
</dbReference>
<dbReference type="PANTHER" id="PTHR30118">
    <property type="entry name" value="HTH-TYPE TRANSCRIPTIONAL REGULATOR LEUO-RELATED"/>
    <property type="match status" value="1"/>
</dbReference>
<evidence type="ECO:0000313" key="8">
    <source>
        <dbReference type="EMBL" id="MBK1443218.1"/>
    </source>
</evidence>
<dbReference type="EMBL" id="AP021936">
    <property type="protein sequence ID" value="BBQ48875.1"/>
    <property type="molecule type" value="Genomic_DNA"/>
</dbReference>
<dbReference type="InterPro" id="IPR000847">
    <property type="entry name" value="LysR_HTH_N"/>
</dbReference>
<evidence type="ECO:0000256" key="4">
    <source>
        <dbReference type="ARBA" id="ARBA00023163"/>
    </source>
</evidence>
<dbReference type="PROSITE" id="PS50931">
    <property type="entry name" value="HTH_LYSR"/>
    <property type="match status" value="1"/>
</dbReference>
<dbReference type="Proteomes" id="UP000076152">
    <property type="component" value="Chromosome"/>
</dbReference>
<dbReference type="GO" id="GO:0003700">
    <property type="term" value="F:DNA-binding transcription factor activity"/>
    <property type="evidence" value="ECO:0007669"/>
    <property type="project" value="InterPro"/>
</dbReference>
<reference evidence="7 10" key="2">
    <citation type="submission" date="2019-12" db="EMBL/GenBank/DDBJ databases">
        <title>complete genome sequences of Acinetobacter pittii str. WP2-W18-ESBL-11 isolated from wastewater treatment plant effluent.</title>
        <authorList>
            <person name="Sekizuka T."/>
            <person name="Itokawa K."/>
            <person name="Yatsu K."/>
            <person name="Inamine Y."/>
            <person name="Kuroda M."/>
        </authorList>
    </citation>
    <scope>NUCLEOTIDE SEQUENCE [LARGE SCALE GENOMIC DNA]</scope>
    <source>
        <strain evidence="7 10">WP2-W18-ESBL-11</strain>
    </source>
</reference>
<accession>A0A1H8UHR8</accession>
<dbReference type="SUPFAM" id="SSF53850">
    <property type="entry name" value="Periplasmic binding protein-like II"/>
    <property type="match status" value="1"/>
</dbReference>
<evidence type="ECO:0000313" key="10">
    <source>
        <dbReference type="Proteomes" id="UP000515758"/>
    </source>
</evidence>
<evidence type="ECO:0000256" key="1">
    <source>
        <dbReference type="ARBA" id="ARBA00009437"/>
    </source>
</evidence>
<dbReference type="InterPro" id="IPR050389">
    <property type="entry name" value="LysR-type_TF"/>
</dbReference>
<proteinExistence type="inferred from homology"/>
<dbReference type="Gene3D" id="3.40.190.10">
    <property type="entry name" value="Periplasmic binding protein-like II"/>
    <property type="match status" value="2"/>
</dbReference>
<dbReference type="Pfam" id="PF00126">
    <property type="entry name" value="HTH_1"/>
    <property type="match status" value="1"/>
</dbReference>
<evidence type="ECO:0000313" key="6">
    <source>
        <dbReference type="EMBL" id="AMX19376.1"/>
    </source>
</evidence>
<dbReference type="Proteomes" id="UP000515758">
    <property type="component" value="Chromosome"/>
</dbReference>
<dbReference type="Proteomes" id="UP000660083">
    <property type="component" value="Unassembled WGS sequence"/>
</dbReference>
<keyword evidence="4" id="KW-0804">Transcription</keyword>
<dbReference type="SUPFAM" id="SSF46785">
    <property type="entry name" value="Winged helix' DNA-binding domain"/>
    <property type="match status" value="1"/>
</dbReference>
<dbReference type="EMBL" id="JAEFCT010000001">
    <property type="protein sequence ID" value="MBK1443218.1"/>
    <property type="molecule type" value="Genomic_DNA"/>
</dbReference>
<accession>A0A143IZY7</accession>
<dbReference type="PANTHER" id="PTHR30118:SF15">
    <property type="entry name" value="TRANSCRIPTIONAL REGULATORY PROTEIN"/>
    <property type="match status" value="1"/>
</dbReference>
<gene>
    <name evidence="6" type="primary">syrM1_2</name>
    <name evidence="7" type="synonym">nahR</name>
    <name evidence="6" type="ORF">IEC338SC_2244</name>
    <name evidence="8" type="ORF">JDA50_01990</name>
    <name evidence="7" type="ORF">WP2W18E11_18730</name>
</gene>
<evidence type="ECO:0000313" key="7">
    <source>
        <dbReference type="EMBL" id="BBQ48875.1"/>
    </source>
</evidence>